<dbReference type="RefSeq" id="WP_204805415.1">
    <property type="nucleotide sequence ID" value="NZ_JACSNX010000025.1"/>
</dbReference>
<protein>
    <submittedName>
        <fullName evidence="1">Uncharacterized protein</fullName>
    </submittedName>
</protein>
<dbReference type="InterPro" id="IPR011009">
    <property type="entry name" value="Kinase-like_dom_sf"/>
</dbReference>
<reference evidence="1 2" key="1">
    <citation type="journal article" date="2021" name="Sci. Rep.">
        <title>The distribution of antibiotic resistance genes in chicken gut microbiota commensals.</title>
        <authorList>
            <person name="Juricova H."/>
            <person name="Matiasovicova J."/>
            <person name="Kubasova T."/>
            <person name="Cejkova D."/>
            <person name="Rychlik I."/>
        </authorList>
    </citation>
    <scope>NUCLEOTIDE SEQUENCE [LARGE SCALE GENOMIC DNA]</scope>
    <source>
        <strain evidence="1 2">An411</strain>
    </source>
</reference>
<proteinExistence type="predicted"/>
<keyword evidence="2" id="KW-1185">Reference proteome</keyword>
<evidence type="ECO:0000313" key="1">
    <source>
        <dbReference type="EMBL" id="MBM6852212.1"/>
    </source>
</evidence>
<name>A0ABS2FX35_9FIRM</name>
<gene>
    <name evidence="1" type="ORF">H9X91_12250</name>
</gene>
<dbReference type="Proteomes" id="UP000719500">
    <property type="component" value="Unassembled WGS sequence"/>
</dbReference>
<comment type="caution">
    <text evidence="1">The sequence shown here is derived from an EMBL/GenBank/DDBJ whole genome shotgun (WGS) entry which is preliminary data.</text>
</comment>
<organism evidence="1 2">
    <name type="scientific">Oscillibacter valericigenes</name>
    <dbReference type="NCBI Taxonomy" id="351091"/>
    <lineage>
        <taxon>Bacteria</taxon>
        <taxon>Bacillati</taxon>
        <taxon>Bacillota</taxon>
        <taxon>Clostridia</taxon>
        <taxon>Eubacteriales</taxon>
        <taxon>Oscillospiraceae</taxon>
        <taxon>Oscillibacter</taxon>
    </lineage>
</organism>
<accession>A0ABS2FX35</accession>
<dbReference type="SUPFAM" id="SSF56112">
    <property type="entry name" value="Protein kinase-like (PK-like)"/>
    <property type="match status" value="1"/>
</dbReference>
<evidence type="ECO:0000313" key="2">
    <source>
        <dbReference type="Proteomes" id="UP000719500"/>
    </source>
</evidence>
<sequence>MKECPIALQAGTVLNNRDIMGRFGQSCFGIMYLAWVAVKEFMSGEIATCVGGTAASVMMETCSKEFAYGVGRFLEEAWTLAKFIGNLNIAGVSSYFDENDTSYFVMDHII</sequence>
<dbReference type="EMBL" id="JACSNX010000025">
    <property type="protein sequence ID" value="MBM6852212.1"/>
    <property type="molecule type" value="Genomic_DNA"/>
</dbReference>